<evidence type="ECO:0000256" key="2">
    <source>
        <dbReference type="ARBA" id="ARBA00022630"/>
    </source>
</evidence>
<keyword evidence="9" id="KW-1185">Reference proteome</keyword>
<comment type="cofactor">
    <cofactor evidence="1">
        <name>FAD</name>
        <dbReference type="ChEBI" id="CHEBI:57692"/>
    </cofactor>
</comment>
<evidence type="ECO:0000313" key="7">
    <source>
        <dbReference type="EMBL" id="HJH42963.1"/>
    </source>
</evidence>
<evidence type="ECO:0000256" key="5">
    <source>
        <dbReference type="SAM" id="MobiDB-lite"/>
    </source>
</evidence>
<dbReference type="EMBL" id="PPEL01000062">
    <property type="protein sequence ID" value="PNV64860.1"/>
    <property type="molecule type" value="Genomic_DNA"/>
</dbReference>
<dbReference type="SUPFAM" id="SSF56425">
    <property type="entry name" value="Succinate dehydrogenase/fumarate reductase flavoprotein, catalytic domain"/>
    <property type="match status" value="1"/>
</dbReference>
<dbReference type="PANTHER" id="PTHR43400:SF7">
    <property type="entry name" value="FAD-DEPENDENT OXIDOREDUCTASE 2 FAD BINDING DOMAIN-CONTAINING PROTEIN"/>
    <property type="match status" value="1"/>
</dbReference>
<feature type="compositionally biased region" description="Low complexity" evidence="5">
    <location>
        <begin position="47"/>
        <end position="57"/>
    </location>
</feature>
<evidence type="ECO:0000313" key="8">
    <source>
        <dbReference type="EMBL" id="PNV64860.1"/>
    </source>
</evidence>
<keyword evidence="3" id="KW-0274">FAD</keyword>
<dbReference type="PROSITE" id="PS51318">
    <property type="entry name" value="TAT"/>
    <property type="match status" value="1"/>
</dbReference>
<reference evidence="8 9" key="1">
    <citation type="journal article" date="2018" name="Int. J. Syst. Evol. Microbiol.">
        <title>Rubneribacter badeniensis gen. nov., sp. nov. and Enteroscipio rubneri gen. nov., sp. nov., new members of the Eggerthellaceae isolated from human faeces.</title>
        <authorList>
            <person name="Danylec N."/>
            <person name="Gobl A."/>
            <person name="Stoll D.A."/>
            <person name="Hetzer B."/>
            <person name="Kulling S.E."/>
            <person name="Huch M."/>
        </authorList>
    </citation>
    <scope>NUCLEOTIDE SEQUENCE [LARGE SCALE GENOMIC DNA]</scope>
    <source>
        <strain evidence="8 9">ResAG-85</strain>
    </source>
</reference>
<keyword evidence="2" id="KW-0285">Flavoprotein</keyword>
<dbReference type="SUPFAM" id="SSF51905">
    <property type="entry name" value="FAD/NAD(P)-binding domain"/>
    <property type="match status" value="1"/>
</dbReference>
<gene>
    <name evidence="8" type="ORF">C2L80_09625</name>
    <name evidence="7" type="ORF">K8V16_04120</name>
</gene>
<evidence type="ECO:0000313" key="9">
    <source>
        <dbReference type="Proteomes" id="UP000236488"/>
    </source>
</evidence>
<evidence type="ECO:0000256" key="4">
    <source>
        <dbReference type="ARBA" id="ARBA00023002"/>
    </source>
</evidence>
<dbReference type="Pfam" id="PF00890">
    <property type="entry name" value="FAD_binding_2"/>
    <property type="match status" value="1"/>
</dbReference>
<dbReference type="Gene3D" id="3.90.700.10">
    <property type="entry name" value="Succinate dehydrogenase/fumarate reductase flavoprotein, catalytic domain"/>
    <property type="match status" value="1"/>
</dbReference>
<reference evidence="7" key="3">
    <citation type="submission" date="2021-09" db="EMBL/GenBank/DDBJ databases">
        <authorList>
            <person name="Gilroy R."/>
        </authorList>
    </citation>
    <scope>NUCLEOTIDE SEQUENCE</scope>
    <source>
        <strain evidence="7">USAMLcec12-2067</strain>
    </source>
</reference>
<proteinExistence type="predicted"/>
<dbReference type="PROSITE" id="PS51257">
    <property type="entry name" value="PROKAR_LIPOPROTEIN"/>
    <property type="match status" value="1"/>
</dbReference>
<dbReference type="Proteomes" id="UP000236488">
    <property type="component" value="Unassembled WGS sequence"/>
</dbReference>
<name>A0A2K2U3V0_9ACTN</name>
<dbReference type="InterPro" id="IPR027477">
    <property type="entry name" value="Succ_DH/fumarate_Rdtase_cat_sf"/>
</dbReference>
<dbReference type="InterPro" id="IPR050315">
    <property type="entry name" value="FAD-oxidoreductase_2"/>
</dbReference>
<feature type="domain" description="FAD-dependent oxidoreductase 2 FAD-binding" evidence="6">
    <location>
        <begin position="70"/>
        <end position="516"/>
    </location>
</feature>
<dbReference type="GO" id="GO:0033765">
    <property type="term" value="F:steroid dehydrogenase activity, acting on the CH-CH group of donors"/>
    <property type="evidence" value="ECO:0007669"/>
    <property type="project" value="UniProtKB-ARBA"/>
</dbReference>
<sequence length="546" mass="57146">MKTVMDRRAFLGLSATGALVAGAGLAGCAPRQGRQQDAAASDEEDAAGASDGGAQEAIPRVEGSSTKECDVCVVGAGAAGLMAALKLAEAGKSVIVVEKAPSASMSNFAMCGGPAACETKLQEQEGETVTLDTLFGYMYDFSRASVNGALLRNCLAGTSEALNAMIDLGMPMSLWPDVYGNGFRARHYLESEGEERVAPLVEAIEAAGGEFLYSTGGEKVLVEDGAVRGVQTDAGIDVLAPNVVVCTGGFLGGEDLQRQVFNTPVFSLGNSLSDGTGIKMVLDAGGALDRNFAVLGNECGAVAAATTGSPFTEDWHNVNEHYGYWLFGGLYTDTAGERFINEEEIAQFPLAIGGEALLRAGKAYVVMDSEYYEAVKGEGIYAYLGQPESWVSGSEADYYKTTPENAETHLQQAVDEGWAFKADTVAELAEKFSLDALEATVERYNGFCDAGEDGDFGKSAPFLKPVKSAPFYIFEYVPSAWGTNGGVKVDSHLRAMDADNNPIPGLYVAGVDQGSAYCVPYYTNPGASVGLALGSGVYVAQEILGA</sequence>
<evidence type="ECO:0000259" key="6">
    <source>
        <dbReference type="Pfam" id="PF00890"/>
    </source>
</evidence>
<protein>
    <submittedName>
        <fullName evidence="8">FAD-binding protein</fullName>
    </submittedName>
    <submittedName>
        <fullName evidence="7">FAD-dependent oxidoreductase</fullName>
    </submittedName>
</protein>
<feature type="region of interest" description="Disordered" evidence="5">
    <location>
        <begin position="32"/>
        <end position="61"/>
    </location>
</feature>
<dbReference type="Proteomes" id="UP000789325">
    <property type="component" value="Unassembled WGS sequence"/>
</dbReference>
<reference evidence="7" key="2">
    <citation type="journal article" date="2021" name="PeerJ">
        <title>Extensive microbial diversity within the chicken gut microbiome revealed by metagenomics and culture.</title>
        <authorList>
            <person name="Gilroy R."/>
            <person name="Ravi A."/>
            <person name="Getino M."/>
            <person name="Pursley I."/>
            <person name="Horton D.L."/>
            <person name="Alikhan N.F."/>
            <person name="Baker D."/>
            <person name="Gharbi K."/>
            <person name="Hall N."/>
            <person name="Watson M."/>
            <person name="Adriaenssens E.M."/>
            <person name="Foster-Nyarko E."/>
            <person name="Jarju S."/>
            <person name="Secka A."/>
            <person name="Antonio M."/>
            <person name="Oren A."/>
            <person name="Chaudhuri R.R."/>
            <person name="La Ragione R."/>
            <person name="Hildebrand F."/>
            <person name="Pallen M.J."/>
        </authorList>
    </citation>
    <scope>NUCLEOTIDE SEQUENCE</scope>
    <source>
        <strain evidence="7">USAMLcec12-2067</strain>
    </source>
</reference>
<comment type="caution">
    <text evidence="8">The sequence shown here is derived from an EMBL/GenBank/DDBJ whole genome shotgun (WGS) entry which is preliminary data.</text>
</comment>
<dbReference type="Gene3D" id="3.50.50.60">
    <property type="entry name" value="FAD/NAD(P)-binding domain"/>
    <property type="match status" value="1"/>
</dbReference>
<accession>A0A2K2U3V0</accession>
<dbReference type="EMBL" id="DYZL01000076">
    <property type="protein sequence ID" value="HJH42963.1"/>
    <property type="molecule type" value="Genomic_DNA"/>
</dbReference>
<organism evidence="8 9">
    <name type="scientific">Rubneribacter badeniensis</name>
    <dbReference type="NCBI Taxonomy" id="2070688"/>
    <lineage>
        <taxon>Bacteria</taxon>
        <taxon>Bacillati</taxon>
        <taxon>Actinomycetota</taxon>
        <taxon>Coriobacteriia</taxon>
        <taxon>Eggerthellales</taxon>
        <taxon>Eggerthellaceae</taxon>
        <taxon>Rubneribacter</taxon>
    </lineage>
</organism>
<dbReference type="RefSeq" id="WP_092197992.1">
    <property type="nucleotide sequence ID" value="NZ_PPEL01000062.1"/>
</dbReference>
<evidence type="ECO:0000256" key="1">
    <source>
        <dbReference type="ARBA" id="ARBA00001974"/>
    </source>
</evidence>
<dbReference type="InterPro" id="IPR036188">
    <property type="entry name" value="FAD/NAD-bd_sf"/>
</dbReference>
<dbReference type="PANTHER" id="PTHR43400">
    <property type="entry name" value="FUMARATE REDUCTASE"/>
    <property type="match status" value="1"/>
</dbReference>
<dbReference type="PRINTS" id="PR00411">
    <property type="entry name" value="PNDRDTASEI"/>
</dbReference>
<dbReference type="InterPro" id="IPR006311">
    <property type="entry name" value="TAT_signal"/>
</dbReference>
<evidence type="ECO:0000256" key="3">
    <source>
        <dbReference type="ARBA" id="ARBA00022827"/>
    </source>
</evidence>
<keyword evidence="4" id="KW-0560">Oxidoreductase</keyword>
<dbReference type="InterPro" id="IPR003953">
    <property type="entry name" value="FAD-dep_OxRdtase_2_FAD-bd"/>
</dbReference>
<dbReference type="AlphaFoldDB" id="A0A2K2U3V0"/>